<dbReference type="PANTHER" id="PTHR11232">
    <property type="entry name" value="PHOSPHOTYROSINE INTERACTION DOMAIN-CONTAINING FAMILY MEMBER"/>
    <property type="match status" value="1"/>
</dbReference>
<dbReference type="PANTHER" id="PTHR11232:SF79">
    <property type="entry name" value="PTB DOMAIN-CONTAINING ENGULFMENT ADAPTER PROTEIN 1"/>
    <property type="match status" value="1"/>
</dbReference>
<feature type="domain" description="PID" evidence="2">
    <location>
        <begin position="10"/>
        <end position="132"/>
    </location>
</feature>
<evidence type="ECO:0000313" key="4">
    <source>
        <dbReference type="Proteomes" id="UP000314983"/>
    </source>
</evidence>
<name>A0A4W4DRL0_ELEEL</name>
<dbReference type="RefSeq" id="XP_026881402.2">
    <property type="nucleotide sequence ID" value="XM_027025601.2"/>
</dbReference>
<dbReference type="AlphaFoldDB" id="A0A4W4DRL0"/>
<protein>
    <recommendedName>
        <fullName evidence="2">PID domain-containing protein</fullName>
    </recommendedName>
</protein>
<dbReference type="SMART" id="SM00462">
    <property type="entry name" value="PTB"/>
    <property type="match status" value="1"/>
</dbReference>
<accession>A0A4W4DRL0</accession>
<evidence type="ECO:0000256" key="1">
    <source>
        <dbReference type="SAM" id="Coils"/>
    </source>
</evidence>
<dbReference type="Gene3D" id="2.30.29.30">
    <property type="entry name" value="Pleckstrin-homology domain (PH domain)/Phosphotyrosine-binding domain (PTB)"/>
    <property type="match status" value="1"/>
</dbReference>
<dbReference type="InterPro" id="IPR051133">
    <property type="entry name" value="Adapter_Engulfment-Domain"/>
</dbReference>
<evidence type="ECO:0000313" key="3">
    <source>
        <dbReference type="Ensembl" id="ENSEEEP00000001831.2"/>
    </source>
</evidence>
<reference evidence="4" key="1">
    <citation type="journal article" date="2014" name="Science">
        <title>Nonhuman genetics. Genomic basis for the convergent evolution of electric organs.</title>
        <authorList>
            <person name="Gallant J.R."/>
            <person name="Traeger L.L."/>
            <person name="Volkening J.D."/>
            <person name="Moffett H."/>
            <person name="Chen P.H."/>
            <person name="Novina C.D."/>
            <person name="Phillips G.N.Jr."/>
            <person name="Anand R."/>
            <person name="Wells G.B."/>
            <person name="Pinch M."/>
            <person name="Guth R."/>
            <person name="Unguez G.A."/>
            <person name="Albert J.S."/>
            <person name="Zakon H.H."/>
            <person name="Samanta M.P."/>
            <person name="Sussman M.R."/>
        </authorList>
    </citation>
    <scope>NUCLEOTIDE SEQUENCE [LARGE SCALE GENOMIC DNA]</scope>
</reference>
<dbReference type="GeneID" id="113587090"/>
<dbReference type="PROSITE" id="PS01179">
    <property type="entry name" value="PID"/>
    <property type="match status" value="1"/>
</dbReference>
<keyword evidence="1" id="KW-0175">Coiled coil</keyword>
<dbReference type="Proteomes" id="UP000314983">
    <property type="component" value="Chromosome 24"/>
</dbReference>
<keyword evidence="4" id="KW-1185">Reference proteome</keyword>
<dbReference type="CDD" id="cd00934">
    <property type="entry name" value="PTB"/>
    <property type="match status" value="1"/>
</dbReference>
<dbReference type="OMA" id="GGHIYEA"/>
<feature type="coiled-coil region" evidence="1">
    <location>
        <begin position="148"/>
        <end position="175"/>
    </location>
</feature>
<organism evidence="3 4">
    <name type="scientific">Electrophorus electricus</name>
    <name type="common">Electric eel</name>
    <name type="synonym">Gymnotus electricus</name>
    <dbReference type="NCBI Taxonomy" id="8005"/>
    <lineage>
        <taxon>Eukaryota</taxon>
        <taxon>Metazoa</taxon>
        <taxon>Chordata</taxon>
        <taxon>Craniata</taxon>
        <taxon>Vertebrata</taxon>
        <taxon>Euteleostomi</taxon>
        <taxon>Actinopterygii</taxon>
        <taxon>Neopterygii</taxon>
        <taxon>Teleostei</taxon>
        <taxon>Ostariophysi</taxon>
        <taxon>Gymnotiformes</taxon>
        <taxon>Gymnotoidei</taxon>
        <taxon>Gymnotidae</taxon>
        <taxon>Electrophorus</taxon>
    </lineage>
</organism>
<dbReference type="STRING" id="8005.ENSEEEP00000001831"/>
<reference evidence="3" key="4">
    <citation type="submission" date="2025-08" db="UniProtKB">
        <authorList>
            <consortium name="Ensembl"/>
        </authorList>
    </citation>
    <scope>IDENTIFICATION</scope>
</reference>
<proteinExistence type="predicted"/>
<sequence>MSDAGSDSEISFSVKFFGRLVVVRPDGMQILMEASAALQTPSSEVSDKVKKKKAKVHLSLSRSGIDILEYKTKFMLYSCPLSTVSFCAVHQMQPKLFGFIAKHPATDLYHCYVFQSQKFSHLLVSVVGDAFQASGQKQQVRAGRDLVVEALRHKNNILQRENNDLKRRLQKKDGVHIHENSGDDEYIEQSTSQDAVRFKSVGN</sequence>
<dbReference type="InterPro" id="IPR006020">
    <property type="entry name" value="PTB/PI_dom"/>
</dbReference>
<gene>
    <name evidence="3" type="primary">LOC113587090</name>
</gene>
<dbReference type="Pfam" id="PF00640">
    <property type="entry name" value="PID"/>
    <property type="match status" value="1"/>
</dbReference>
<dbReference type="Ensembl" id="ENSEEET00000001867.2">
    <property type="protein sequence ID" value="ENSEEEP00000001831.2"/>
    <property type="gene ID" value="ENSEEEG00000001157.2"/>
</dbReference>
<reference evidence="3" key="5">
    <citation type="submission" date="2025-09" db="UniProtKB">
        <authorList>
            <consortium name="Ensembl"/>
        </authorList>
    </citation>
    <scope>IDENTIFICATION</scope>
</reference>
<reference evidence="3" key="3">
    <citation type="submission" date="2020-05" db="EMBL/GenBank/DDBJ databases">
        <title>Electrophorus electricus (electric eel) genome, fEleEle1, primary haplotype.</title>
        <authorList>
            <person name="Myers G."/>
            <person name="Meyer A."/>
            <person name="Fedrigo O."/>
            <person name="Formenti G."/>
            <person name="Rhie A."/>
            <person name="Tracey A."/>
            <person name="Sims Y."/>
            <person name="Jarvis E.D."/>
        </authorList>
    </citation>
    <scope>NUCLEOTIDE SEQUENCE [LARGE SCALE GENOMIC DNA]</scope>
</reference>
<dbReference type="InterPro" id="IPR011993">
    <property type="entry name" value="PH-like_dom_sf"/>
</dbReference>
<dbReference type="SUPFAM" id="SSF50729">
    <property type="entry name" value="PH domain-like"/>
    <property type="match status" value="1"/>
</dbReference>
<dbReference type="GeneTree" id="ENSGT00940000156186"/>
<evidence type="ECO:0000259" key="2">
    <source>
        <dbReference type="PROSITE" id="PS01179"/>
    </source>
</evidence>
<reference evidence="4" key="2">
    <citation type="journal article" date="2017" name="Sci. Adv.">
        <title>A tail of two voltages: Proteomic comparison of the three electric organs of the electric eel.</title>
        <authorList>
            <person name="Traeger L.L."/>
            <person name="Sabat G."/>
            <person name="Barrett-Wilt G.A."/>
            <person name="Wells G.B."/>
            <person name="Sussman M.R."/>
        </authorList>
    </citation>
    <scope>NUCLEOTIDE SEQUENCE [LARGE SCALE GENOMIC DNA]</scope>
</reference>